<dbReference type="InterPro" id="IPR016032">
    <property type="entry name" value="Sig_transdc_resp-reg_C-effctor"/>
</dbReference>
<dbReference type="GO" id="GO:0006355">
    <property type="term" value="P:regulation of DNA-templated transcription"/>
    <property type="evidence" value="ECO:0007669"/>
    <property type="project" value="InterPro"/>
</dbReference>
<organism evidence="8 9">
    <name type="scientific">Parapedobacter koreensis</name>
    <dbReference type="NCBI Taxonomy" id="332977"/>
    <lineage>
        <taxon>Bacteria</taxon>
        <taxon>Pseudomonadati</taxon>
        <taxon>Bacteroidota</taxon>
        <taxon>Sphingobacteriia</taxon>
        <taxon>Sphingobacteriales</taxon>
        <taxon>Sphingobacteriaceae</taxon>
        <taxon>Parapedobacter</taxon>
    </lineage>
</organism>
<dbReference type="PANTHER" id="PTHR43214">
    <property type="entry name" value="TWO-COMPONENT RESPONSE REGULATOR"/>
    <property type="match status" value="1"/>
</dbReference>
<keyword evidence="2" id="KW-0805">Transcription regulation</keyword>
<sequence>MIKYALIDDHRIIREGITSLMEEHSDIVLHFDASNGSEMQRKIGDLGPPDIILLDISMPVMDGYQTMEWLNQHQPNVKVLALSMHSEEHAASRMLMLGAKGFISKDVRNAELVAAIRYLYTGDRAYRALAPSLTTHLKPSLHHLLNFSNRELEYLRLCAQGLSDEKIADAMCLSRRTVEKYREALTQRLNLKTKNDLTNYAFRNGLANP</sequence>
<dbReference type="Gene3D" id="3.40.50.2300">
    <property type="match status" value="1"/>
</dbReference>
<dbReference type="PANTHER" id="PTHR43214:SF41">
    <property type="entry name" value="NITRATE_NITRITE RESPONSE REGULATOR PROTEIN NARP"/>
    <property type="match status" value="1"/>
</dbReference>
<reference evidence="9" key="1">
    <citation type="submission" date="2016-10" db="EMBL/GenBank/DDBJ databases">
        <authorList>
            <person name="Varghese N."/>
            <person name="Submissions S."/>
        </authorList>
    </citation>
    <scope>NUCLEOTIDE SEQUENCE [LARGE SCALE GENOMIC DNA]</scope>
    <source>
        <strain evidence="9">Jip14</strain>
    </source>
</reference>
<dbReference type="Pfam" id="PF00196">
    <property type="entry name" value="GerE"/>
    <property type="match status" value="1"/>
</dbReference>
<dbReference type="PRINTS" id="PR00038">
    <property type="entry name" value="HTHLUXR"/>
</dbReference>
<dbReference type="InterPro" id="IPR011006">
    <property type="entry name" value="CheY-like_superfamily"/>
</dbReference>
<evidence type="ECO:0000256" key="3">
    <source>
        <dbReference type="ARBA" id="ARBA00023125"/>
    </source>
</evidence>
<evidence type="ECO:0000259" key="7">
    <source>
        <dbReference type="PROSITE" id="PS50110"/>
    </source>
</evidence>
<evidence type="ECO:0000313" key="8">
    <source>
        <dbReference type="EMBL" id="SEL76139.1"/>
    </source>
</evidence>
<dbReference type="STRING" id="332977.SAMN05421740_109203"/>
<dbReference type="InterPro" id="IPR000792">
    <property type="entry name" value="Tscrpt_reg_LuxR_C"/>
</dbReference>
<dbReference type="PROSITE" id="PS50110">
    <property type="entry name" value="RESPONSE_REGULATORY"/>
    <property type="match status" value="1"/>
</dbReference>
<dbReference type="GO" id="GO:0000160">
    <property type="term" value="P:phosphorelay signal transduction system"/>
    <property type="evidence" value="ECO:0007669"/>
    <property type="project" value="InterPro"/>
</dbReference>
<dbReference type="SMART" id="SM00448">
    <property type="entry name" value="REC"/>
    <property type="match status" value="1"/>
</dbReference>
<dbReference type="CDD" id="cd17535">
    <property type="entry name" value="REC_NarL-like"/>
    <property type="match status" value="1"/>
</dbReference>
<evidence type="ECO:0000313" key="9">
    <source>
        <dbReference type="Proteomes" id="UP000198916"/>
    </source>
</evidence>
<dbReference type="SUPFAM" id="SSF52172">
    <property type="entry name" value="CheY-like"/>
    <property type="match status" value="1"/>
</dbReference>
<gene>
    <name evidence="8" type="ORF">SAMN05421740_109203</name>
</gene>
<keyword evidence="4" id="KW-0804">Transcription</keyword>
<dbReference type="InterPro" id="IPR039420">
    <property type="entry name" value="WalR-like"/>
</dbReference>
<dbReference type="CDD" id="cd06170">
    <property type="entry name" value="LuxR_C_like"/>
    <property type="match status" value="1"/>
</dbReference>
<name>A0A1H7SUZ3_9SPHI</name>
<feature type="domain" description="Response regulatory" evidence="7">
    <location>
        <begin position="3"/>
        <end position="120"/>
    </location>
</feature>
<dbReference type="EMBL" id="FNZR01000009">
    <property type="protein sequence ID" value="SEL76139.1"/>
    <property type="molecule type" value="Genomic_DNA"/>
</dbReference>
<dbReference type="InterPro" id="IPR058245">
    <property type="entry name" value="NreC/VraR/RcsB-like_REC"/>
</dbReference>
<accession>A0A1H7SUZ3</accession>
<dbReference type="Proteomes" id="UP000198916">
    <property type="component" value="Unassembled WGS sequence"/>
</dbReference>
<keyword evidence="9" id="KW-1185">Reference proteome</keyword>
<dbReference type="InterPro" id="IPR001789">
    <property type="entry name" value="Sig_transdc_resp-reg_receiver"/>
</dbReference>
<dbReference type="AlphaFoldDB" id="A0A1H7SUZ3"/>
<dbReference type="PROSITE" id="PS50043">
    <property type="entry name" value="HTH_LUXR_2"/>
    <property type="match status" value="1"/>
</dbReference>
<feature type="domain" description="HTH luxR-type" evidence="6">
    <location>
        <begin position="140"/>
        <end position="205"/>
    </location>
</feature>
<dbReference type="Pfam" id="PF00072">
    <property type="entry name" value="Response_reg"/>
    <property type="match status" value="1"/>
</dbReference>
<keyword evidence="1 5" id="KW-0597">Phosphoprotein</keyword>
<dbReference type="SMART" id="SM00421">
    <property type="entry name" value="HTH_LUXR"/>
    <property type="match status" value="1"/>
</dbReference>
<evidence type="ECO:0000259" key="6">
    <source>
        <dbReference type="PROSITE" id="PS50043"/>
    </source>
</evidence>
<evidence type="ECO:0000256" key="5">
    <source>
        <dbReference type="PROSITE-ProRule" id="PRU00169"/>
    </source>
</evidence>
<evidence type="ECO:0000256" key="4">
    <source>
        <dbReference type="ARBA" id="ARBA00023163"/>
    </source>
</evidence>
<dbReference type="SUPFAM" id="SSF46894">
    <property type="entry name" value="C-terminal effector domain of the bipartite response regulators"/>
    <property type="match status" value="1"/>
</dbReference>
<proteinExistence type="predicted"/>
<evidence type="ECO:0000256" key="1">
    <source>
        <dbReference type="ARBA" id="ARBA00022553"/>
    </source>
</evidence>
<feature type="modified residue" description="4-aspartylphosphate" evidence="5">
    <location>
        <position position="55"/>
    </location>
</feature>
<dbReference type="GO" id="GO:0003677">
    <property type="term" value="F:DNA binding"/>
    <property type="evidence" value="ECO:0007669"/>
    <property type="project" value="UniProtKB-KW"/>
</dbReference>
<keyword evidence="3" id="KW-0238">DNA-binding</keyword>
<evidence type="ECO:0000256" key="2">
    <source>
        <dbReference type="ARBA" id="ARBA00023015"/>
    </source>
</evidence>
<protein>
    <submittedName>
        <fullName evidence="8">Two component transcriptional regulator, LuxR family</fullName>
    </submittedName>
</protein>